<name>A0AAD1R1W1_PELCU</name>
<organism evidence="9 10">
    <name type="scientific">Pelobates cultripes</name>
    <name type="common">Western spadefoot toad</name>
    <dbReference type="NCBI Taxonomy" id="61616"/>
    <lineage>
        <taxon>Eukaryota</taxon>
        <taxon>Metazoa</taxon>
        <taxon>Chordata</taxon>
        <taxon>Craniata</taxon>
        <taxon>Vertebrata</taxon>
        <taxon>Euteleostomi</taxon>
        <taxon>Amphibia</taxon>
        <taxon>Batrachia</taxon>
        <taxon>Anura</taxon>
        <taxon>Pelobatoidea</taxon>
        <taxon>Pelobatidae</taxon>
        <taxon>Pelobates</taxon>
    </lineage>
</organism>
<dbReference type="InterPro" id="IPR052139">
    <property type="entry name" value="Methylosome_Comp_WDR77"/>
</dbReference>
<dbReference type="PRINTS" id="PR00320">
    <property type="entry name" value="GPROTEINBRPT"/>
</dbReference>
<evidence type="ECO:0000256" key="1">
    <source>
        <dbReference type="ARBA" id="ARBA00004496"/>
    </source>
</evidence>
<evidence type="ECO:0000256" key="7">
    <source>
        <dbReference type="ARBA" id="ARBA00041769"/>
    </source>
</evidence>
<proteinExistence type="predicted"/>
<evidence type="ECO:0000256" key="6">
    <source>
        <dbReference type="ARBA" id="ARBA00041554"/>
    </source>
</evidence>
<protein>
    <recommendedName>
        <fullName evidence="5">Methylosome protein WDR77</fullName>
    </recommendedName>
    <alternativeName>
        <fullName evidence="7">Methylosome protein 50</fullName>
    </alternativeName>
    <alternativeName>
        <fullName evidence="6">WD repeat-containing protein 77</fullName>
    </alternativeName>
</protein>
<dbReference type="GO" id="GO:0007309">
    <property type="term" value="P:oocyte axis specification"/>
    <property type="evidence" value="ECO:0007669"/>
    <property type="project" value="TreeGrafter"/>
</dbReference>
<dbReference type="AlphaFoldDB" id="A0AAD1R1W1"/>
<dbReference type="PANTHER" id="PTHR46853">
    <property type="entry name" value="METHYLOSOME PROTEIN 50"/>
    <property type="match status" value="1"/>
</dbReference>
<dbReference type="SMART" id="SM00320">
    <property type="entry name" value="WD40"/>
    <property type="match status" value="6"/>
</dbReference>
<keyword evidence="2" id="KW-0963">Cytoplasm</keyword>
<keyword evidence="3 8" id="KW-0853">WD repeat</keyword>
<dbReference type="InterPro" id="IPR019775">
    <property type="entry name" value="WD40_repeat_CS"/>
</dbReference>
<dbReference type="InterPro" id="IPR001680">
    <property type="entry name" value="WD40_rpt"/>
</dbReference>
<dbReference type="InterPro" id="IPR036322">
    <property type="entry name" value="WD40_repeat_dom_sf"/>
</dbReference>
<evidence type="ECO:0000313" key="9">
    <source>
        <dbReference type="EMBL" id="CAH2220870.1"/>
    </source>
</evidence>
<keyword evidence="10" id="KW-1185">Reference proteome</keyword>
<evidence type="ECO:0000256" key="5">
    <source>
        <dbReference type="ARBA" id="ARBA00040457"/>
    </source>
</evidence>
<evidence type="ECO:0000256" key="3">
    <source>
        <dbReference type="ARBA" id="ARBA00022574"/>
    </source>
</evidence>
<dbReference type="InterPro" id="IPR020472">
    <property type="entry name" value="WD40_PAC1"/>
</dbReference>
<feature type="repeat" description="WD" evidence="8">
    <location>
        <begin position="153"/>
        <end position="195"/>
    </location>
</feature>
<dbReference type="Gene3D" id="2.130.10.10">
    <property type="entry name" value="YVTN repeat-like/Quinoprotein amine dehydrogenase"/>
    <property type="match status" value="1"/>
</dbReference>
<dbReference type="EMBL" id="OW240912">
    <property type="protein sequence ID" value="CAH2220870.1"/>
    <property type="molecule type" value="Genomic_DNA"/>
</dbReference>
<evidence type="ECO:0000313" key="10">
    <source>
        <dbReference type="Proteomes" id="UP001295444"/>
    </source>
</evidence>
<comment type="subcellular location">
    <subcellularLocation>
        <location evidence="1">Cytoplasm</location>
    </subcellularLocation>
</comment>
<keyword evidence="4" id="KW-0677">Repeat</keyword>
<reference evidence="9" key="1">
    <citation type="submission" date="2022-03" db="EMBL/GenBank/DDBJ databases">
        <authorList>
            <person name="Alioto T."/>
            <person name="Alioto T."/>
            <person name="Gomez Garrido J."/>
        </authorList>
    </citation>
    <scope>NUCLEOTIDE SEQUENCE</scope>
</reference>
<dbReference type="Proteomes" id="UP001295444">
    <property type="component" value="Chromosome 01"/>
</dbReference>
<dbReference type="PROSITE" id="PS50082">
    <property type="entry name" value="WD_REPEATS_2"/>
    <property type="match status" value="2"/>
</dbReference>
<evidence type="ECO:0000256" key="8">
    <source>
        <dbReference type="PROSITE-ProRule" id="PRU00221"/>
    </source>
</evidence>
<sequence>MSKEKPWGSPLRAPACMDIQLEACRYRKDGALLLAASNLSGRTWGGSIWVFKDPLGAPVESLCTCGVQTEAGVIDVAWVSDSGILVASDSGAVEFWDILENESLLVNKFTKYEHDDIVTSLSIFTDGTQAVSGSKDFSVKVWDLSQKALLKSFKAHSDQVTCVAACPGKETIFLSCSEDGRVLLWDTRNPKPATRINFFASDLFPTSITWHPDKDDHFVCGDENGNIFSVNLKSPDSAQTLAVHSQAITALEYSKHSTPLLASVSEDCSVAVLDSSFTEIFRDQSHRDFVTGVAWSPLDQSSFTTVGWDHKVLHHRLPKETSPKSPTEKEEQD</sequence>
<feature type="repeat" description="WD" evidence="8">
    <location>
        <begin position="111"/>
        <end position="152"/>
    </location>
</feature>
<dbReference type="GO" id="GO:0034709">
    <property type="term" value="C:methylosome"/>
    <property type="evidence" value="ECO:0007669"/>
    <property type="project" value="TreeGrafter"/>
</dbReference>
<dbReference type="Pfam" id="PF00400">
    <property type="entry name" value="WD40"/>
    <property type="match status" value="2"/>
</dbReference>
<dbReference type="InterPro" id="IPR015943">
    <property type="entry name" value="WD40/YVTN_repeat-like_dom_sf"/>
</dbReference>
<evidence type="ECO:0000256" key="4">
    <source>
        <dbReference type="ARBA" id="ARBA00022737"/>
    </source>
</evidence>
<dbReference type="SUPFAM" id="SSF50978">
    <property type="entry name" value="WD40 repeat-like"/>
    <property type="match status" value="1"/>
</dbReference>
<evidence type="ECO:0000256" key="2">
    <source>
        <dbReference type="ARBA" id="ARBA00022490"/>
    </source>
</evidence>
<dbReference type="PROSITE" id="PS50294">
    <property type="entry name" value="WD_REPEATS_REGION"/>
    <property type="match status" value="2"/>
</dbReference>
<accession>A0AAD1R1W1</accession>
<gene>
    <name evidence="9" type="ORF">PECUL_23A007268</name>
</gene>
<dbReference type="PROSITE" id="PS00678">
    <property type="entry name" value="WD_REPEATS_1"/>
    <property type="match status" value="1"/>
</dbReference>
<dbReference type="PANTHER" id="PTHR46853:SF1">
    <property type="entry name" value="METHYLOSOME PROTEIN 50"/>
    <property type="match status" value="1"/>
</dbReference>